<dbReference type="SUPFAM" id="SSF54928">
    <property type="entry name" value="RNA-binding domain, RBD"/>
    <property type="match status" value="1"/>
</dbReference>
<evidence type="ECO:0000259" key="4">
    <source>
        <dbReference type="PROSITE" id="PS50304"/>
    </source>
</evidence>
<dbReference type="Gene3D" id="3.30.70.330">
    <property type="match status" value="1"/>
</dbReference>
<reference evidence="6" key="2">
    <citation type="submission" date="2018-07" db="EMBL/GenBank/DDBJ databases">
        <authorList>
            <person name="Quirk P.G."/>
            <person name="Krulwich T.A."/>
        </authorList>
    </citation>
    <scope>NUCLEOTIDE SEQUENCE</scope>
</reference>
<feature type="domain" description="Tudor" evidence="4">
    <location>
        <begin position="342"/>
        <end position="400"/>
    </location>
</feature>
<protein>
    <submittedName>
        <fullName evidence="5">CSON007647 protein</fullName>
    </submittedName>
</protein>
<dbReference type="CDD" id="cd00590">
    <property type="entry name" value="RRM_SF"/>
    <property type="match status" value="1"/>
</dbReference>
<dbReference type="InterPro" id="IPR012677">
    <property type="entry name" value="Nucleotide-bd_a/b_plait_sf"/>
</dbReference>
<dbReference type="InterPro" id="IPR002999">
    <property type="entry name" value="Tudor"/>
</dbReference>
<organism evidence="5">
    <name type="scientific">Culicoides sonorensis</name>
    <name type="common">Biting midge</name>
    <dbReference type="NCBI Taxonomy" id="179676"/>
    <lineage>
        <taxon>Eukaryota</taxon>
        <taxon>Metazoa</taxon>
        <taxon>Ecdysozoa</taxon>
        <taxon>Arthropoda</taxon>
        <taxon>Hexapoda</taxon>
        <taxon>Insecta</taxon>
        <taxon>Pterygota</taxon>
        <taxon>Neoptera</taxon>
        <taxon>Endopterygota</taxon>
        <taxon>Diptera</taxon>
        <taxon>Nematocera</taxon>
        <taxon>Chironomoidea</taxon>
        <taxon>Ceratopogonidae</taxon>
        <taxon>Ceratopogoninae</taxon>
        <taxon>Culicoides</taxon>
        <taxon>Monoculicoides</taxon>
    </lineage>
</organism>
<accession>A0A336KD67</accession>
<dbReference type="PROSITE" id="PS50304">
    <property type="entry name" value="TUDOR"/>
    <property type="match status" value="1"/>
</dbReference>
<evidence type="ECO:0000256" key="1">
    <source>
        <dbReference type="ARBA" id="ARBA00022884"/>
    </source>
</evidence>
<dbReference type="SMART" id="SM00333">
    <property type="entry name" value="TUDOR"/>
    <property type="match status" value="2"/>
</dbReference>
<name>A0A336KD67_CULSO</name>
<dbReference type="SMART" id="SM00360">
    <property type="entry name" value="RRM"/>
    <property type="match status" value="1"/>
</dbReference>
<reference evidence="5" key="1">
    <citation type="submission" date="2018-04" db="EMBL/GenBank/DDBJ databases">
        <authorList>
            <person name="Go L.Y."/>
            <person name="Mitchell J.A."/>
        </authorList>
    </citation>
    <scope>NUCLEOTIDE SEQUENCE</scope>
    <source>
        <tissue evidence="5">Whole organism</tissue>
    </source>
</reference>
<dbReference type="EMBL" id="UFQT01000289">
    <property type="protein sequence ID" value="SSX22845.1"/>
    <property type="molecule type" value="Genomic_DNA"/>
</dbReference>
<dbReference type="AlphaFoldDB" id="A0A336KD67"/>
<dbReference type="PANTHER" id="PTHR16442">
    <property type="entry name" value="RING FINGER PROTEIN 17"/>
    <property type="match status" value="1"/>
</dbReference>
<proteinExistence type="predicted"/>
<sequence>MSGDTGEKTQNEDKWEDELSKHFEENIIHDGKRSKIFLANVPKYYTERAIRNLCGSYGTVNSVGAGPPPVSYYFVDFQTPEEAHYAIEQINQKFDTIRAEFAKSRVEKVKYNFIPTDDTIKMKIENRTFLGPFTKKYDTNLPDPLVKFNLSNELLSKIDVTNNFSDEFALCDILTTSEDIEYLESKTKSHKFENFVWTYVVKEEHIARMQKFLATSEGEYDEKEGVYFKRHPKFHEVLDKIGKCKICGLITTRKNSKTNEFFCSAACLEQDTEDLNKAPILPKDFQLNVKELTRNIYVVITSVISQNVVYVRPNDSQTTERYSKILQEVLATSHDISIIIKLPKVGDLVAVFMPNSNIYRAIVLKVTDRANIRVAFLDTGEISIQCLLNLRKLPEKLKALPIYIYKVILKDVPANYFNLNAVGMLVSLTYAEPTEELSIEFTDEKRKTARLYHRGKCVNDLLINEITIDPPETNEHYILKDVPTFKFTKTDNVKLIILDTSLITKGELSCIPAEYLQQLGLLHRKIQIYGKTLTLKEDHLYTPEHNEVCLVLLGQDWYRAVCYEKVGDQHPTMLCFDFGFFSVVHIRNIFPLPQKLLDKCYTFDCCIEGIYSFFIYISH</sequence>
<dbReference type="Gene3D" id="2.30.30.140">
    <property type="match status" value="2"/>
</dbReference>
<dbReference type="SUPFAM" id="SSF63748">
    <property type="entry name" value="Tudor/PWWP/MBT"/>
    <property type="match status" value="2"/>
</dbReference>
<dbReference type="GO" id="GO:0003723">
    <property type="term" value="F:RNA binding"/>
    <property type="evidence" value="ECO:0007669"/>
    <property type="project" value="UniProtKB-UniRule"/>
</dbReference>
<keyword evidence="1 2" id="KW-0694">RNA-binding</keyword>
<evidence type="ECO:0000259" key="3">
    <source>
        <dbReference type="PROSITE" id="PS50102"/>
    </source>
</evidence>
<evidence type="ECO:0000313" key="5">
    <source>
        <dbReference type="EMBL" id="SSX02471.1"/>
    </source>
</evidence>
<dbReference type="InterPro" id="IPR035979">
    <property type="entry name" value="RBD_domain_sf"/>
</dbReference>
<dbReference type="EMBL" id="UFQS01000289">
    <property type="protein sequence ID" value="SSX02471.1"/>
    <property type="molecule type" value="Genomic_DNA"/>
</dbReference>
<feature type="domain" description="RRM" evidence="3">
    <location>
        <begin position="34"/>
        <end position="104"/>
    </location>
</feature>
<dbReference type="PROSITE" id="PS50102">
    <property type="entry name" value="RRM"/>
    <property type="match status" value="1"/>
</dbReference>
<dbReference type="Pfam" id="PF00567">
    <property type="entry name" value="TUDOR"/>
    <property type="match status" value="2"/>
</dbReference>
<dbReference type="Pfam" id="PF00076">
    <property type="entry name" value="RRM_1"/>
    <property type="match status" value="1"/>
</dbReference>
<evidence type="ECO:0000313" key="6">
    <source>
        <dbReference type="EMBL" id="SSX22845.1"/>
    </source>
</evidence>
<dbReference type="VEuPathDB" id="VectorBase:CSON007647"/>
<evidence type="ECO:0000256" key="2">
    <source>
        <dbReference type="PROSITE-ProRule" id="PRU00176"/>
    </source>
</evidence>
<dbReference type="InterPro" id="IPR000504">
    <property type="entry name" value="RRM_dom"/>
</dbReference>
<gene>
    <name evidence="5" type="primary">CSON007647</name>
</gene>
<dbReference type="PANTHER" id="PTHR16442:SF1">
    <property type="entry name" value="RING FINGER PROTEIN 17"/>
    <property type="match status" value="1"/>
</dbReference>